<dbReference type="PROSITE" id="PS00460">
    <property type="entry name" value="GLUTATHIONE_PEROXID_1"/>
    <property type="match status" value="1"/>
</dbReference>
<dbReference type="RefSeq" id="WP_066626536.1">
    <property type="nucleotide sequence ID" value="NZ_FQXL01000008.1"/>
</dbReference>
<evidence type="ECO:0000259" key="6">
    <source>
        <dbReference type="PROSITE" id="PS51352"/>
    </source>
</evidence>
<dbReference type="SUPFAM" id="SSF52833">
    <property type="entry name" value="Thioredoxin-like"/>
    <property type="match status" value="1"/>
</dbReference>
<dbReference type="PATRIC" id="fig|1121326.3.peg.4168"/>
<dbReference type="PROSITE" id="PS51257">
    <property type="entry name" value="PROKAR_LIPOPROTEIN"/>
    <property type="match status" value="1"/>
</dbReference>
<dbReference type="PROSITE" id="PS51352">
    <property type="entry name" value="THIOREDOXIN_2"/>
    <property type="match status" value="1"/>
</dbReference>
<dbReference type="AlphaFoldDB" id="A0A162RT70"/>
<accession>A0A162RT70</accession>
<gene>
    <name evidence="7" type="primary">gpx1</name>
    <name evidence="7" type="ORF">CLMAG_41140</name>
</gene>
<evidence type="ECO:0000313" key="8">
    <source>
        <dbReference type="Proteomes" id="UP000076603"/>
    </source>
</evidence>
<comment type="caution">
    <text evidence="7">The sequence shown here is derived from an EMBL/GenBank/DDBJ whole genome shotgun (WGS) entry which is preliminary data.</text>
</comment>
<keyword evidence="3 5" id="KW-0560">Oxidoreductase</keyword>
<name>A0A162RT70_9CLOT</name>
<sequence>MIYDYKVKDIKGNEISMSEYRGKVLLIVNTATGCGFTPQYDGLQKLYDKYKDSGFEVLDFPSNQFFEQAPGENEEISQFCKINFGTTFKTFGKIDVNGENATELYKFLKAELPKAEEDAASEGLYQKLQEYGFSTTGDDIKWNFTKFLVDRNGKVVARYAPTYEPEKLDETIKDLLEEK</sequence>
<evidence type="ECO:0000256" key="4">
    <source>
        <dbReference type="PIRSR" id="PIRSR000303-1"/>
    </source>
</evidence>
<feature type="active site" evidence="4">
    <location>
        <position position="34"/>
    </location>
</feature>
<evidence type="ECO:0000256" key="5">
    <source>
        <dbReference type="RuleBase" id="RU000499"/>
    </source>
</evidence>
<dbReference type="InterPro" id="IPR029759">
    <property type="entry name" value="GPX_AS"/>
</dbReference>
<dbReference type="InterPro" id="IPR013766">
    <property type="entry name" value="Thioredoxin_domain"/>
</dbReference>
<dbReference type="PRINTS" id="PR01011">
    <property type="entry name" value="GLUTPROXDASE"/>
</dbReference>
<dbReference type="PROSITE" id="PS51355">
    <property type="entry name" value="GLUTATHIONE_PEROXID_3"/>
    <property type="match status" value="1"/>
</dbReference>
<dbReference type="EMBL" id="LWAE01000005">
    <property type="protein sequence ID" value="KZL90343.1"/>
    <property type="molecule type" value="Genomic_DNA"/>
</dbReference>
<dbReference type="InterPro" id="IPR029760">
    <property type="entry name" value="GPX_CS"/>
</dbReference>
<feature type="domain" description="Thioredoxin" evidence="6">
    <location>
        <begin position="1"/>
        <end position="177"/>
    </location>
</feature>
<organism evidence="7 8">
    <name type="scientific">Clostridium magnum DSM 2767</name>
    <dbReference type="NCBI Taxonomy" id="1121326"/>
    <lineage>
        <taxon>Bacteria</taxon>
        <taxon>Bacillati</taxon>
        <taxon>Bacillota</taxon>
        <taxon>Clostridia</taxon>
        <taxon>Eubacteriales</taxon>
        <taxon>Clostridiaceae</taxon>
        <taxon>Clostridium</taxon>
    </lineage>
</organism>
<evidence type="ECO:0000313" key="7">
    <source>
        <dbReference type="EMBL" id="KZL90343.1"/>
    </source>
</evidence>
<dbReference type="OrthoDB" id="9809733at2"/>
<dbReference type="PIRSF" id="PIRSF000303">
    <property type="entry name" value="Glutathion_perox"/>
    <property type="match status" value="1"/>
</dbReference>
<dbReference type="CDD" id="cd00340">
    <property type="entry name" value="GSH_Peroxidase"/>
    <property type="match status" value="1"/>
</dbReference>
<dbReference type="PROSITE" id="PS00763">
    <property type="entry name" value="GLUTATHIONE_PEROXID_2"/>
    <property type="match status" value="1"/>
</dbReference>
<dbReference type="InterPro" id="IPR000889">
    <property type="entry name" value="Glutathione_peroxidase"/>
</dbReference>
<dbReference type="FunFam" id="3.40.30.10:FF:000010">
    <property type="entry name" value="Glutathione peroxidase"/>
    <property type="match status" value="1"/>
</dbReference>
<dbReference type="Proteomes" id="UP000076603">
    <property type="component" value="Unassembled WGS sequence"/>
</dbReference>
<dbReference type="STRING" id="1121326.CLMAG_41140"/>
<dbReference type="Gene3D" id="3.40.30.10">
    <property type="entry name" value="Glutaredoxin"/>
    <property type="match status" value="1"/>
</dbReference>
<dbReference type="GO" id="GO:0004601">
    <property type="term" value="F:peroxidase activity"/>
    <property type="evidence" value="ECO:0007669"/>
    <property type="project" value="UniProtKB-KW"/>
</dbReference>
<evidence type="ECO:0000256" key="1">
    <source>
        <dbReference type="ARBA" id="ARBA00006926"/>
    </source>
</evidence>
<protein>
    <recommendedName>
        <fullName evidence="5">Glutathione peroxidase</fullName>
    </recommendedName>
</protein>
<evidence type="ECO:0000256" key="2">
    <source>
        <dbReference type="ARBA" id="ARBA00022559"/>
    </source>
</evidence>
<reference evidence="7 8" key="1">
    <citation type="submission" date="2016-04" db="EMBL/GenBank/DDBJ databases">
        <title>Genome sequence of Clostridium magnum DSM 2767.</title>
        <authorList>
            <person name="Poehlein A."/>
            <person name="Uhlig R."/>
            <person name="Fischer R."/>
            <person name="Bahl H."/>
            <person name="Daniel R."/>
        </authorList>
    </citation>
    <scope>NUCLEOTIDE SEQUENCE [LARGE SCALE GENOMIC DNA]</scope>
    <source>
        <strain evidence="7 8">DSM 2767</strain>
    </source>
</reference>
<proteinExistence type="inferred from homology"/>
<dbReference type="Pfam" id="PF00255">
    <property type="entry name" value="GSHPx"/>
    <property type="match status" value="1"/>
</dbReference>
<dbReference type="GO" id="GO:0034599">
    <property type="term" value="P:cellular response to oxidative stress"/>
    <property type="evidence" value="ECO:0007669"/>
    <property type="project" value="TreeGrafter"/>
</dbReference>
<dbReference type="PANTHER" id="PTHR11592:SF78">
    <property type="entry name" value="GLUTATHIONE PEROXIDASE"/>
    <property type="match status" value="1"/>
</dbReference>
<comment type="similarity">
    <text evidence="1 5">Belongs to the glutathione peroxidase family.</text>
</comment>
<dbReference type="InterPro" id="IPR036249">
    <property type="entry name" value="Thioredoxin-like_sf"/>
</dbReference>
<dbReference type="PANTHER" id="PTHR11592">
    <property type="entry name" value="GLUTATHIONE PEROXIDASE"/>
    <property type="match status" value="1"/>
</dbReference>
<keyword evidence="2 5" id="KW-0575">Peroxidase</keyword>
<keyword evidence="8" id="KW-1185">Reference proteome</keyword>
<evidence type="ECO:0000256" key="3">
    <source>
        <dbReference type="ARBA" id="ARBA00023002"/>
    </source>
</evidence>